<dbReference type="Proteomes" id="UP000218231">
    <property type="component" value="Unassembled WGS sequence"/>
</dbReference>
<organism evidence="1 2">
    <name type="scientific">Diploscapter pachys</name>
    <dbReference type="NCBI Taxonomy" id="2018661"/>
    <lineage>
        <taxon>Eukaryota</taxon>
        <taxon>Metazoa</taxon>
        <taxon>Ecdysozoa</taxon>
        <taxon>Nematoda</taxon>
        <taxon>Chromadorea</taxon>
        <taxon>Rhabditida</taxon>
        <taxon>Rhabditina</taxon>
        <taxon>Rhabditomorpha</taxon>
        <taxon>Rhabditoidea</taxon>
        <taxon>Rhabditidae</taxon>
        <taxon>Diploscapter</taxon>
    </lineage>
</organism>
<dbReference type="AlphaFoldDB" id="A0A2A2LCZ5"/>
<proteinExistence type="predicted"/>
<reference evidence="1 2" key="1">
    <citation type="journal article" date="2017" name="Curr. Biol.">
        <title>Genome architecture and evolution of a unichromosomal asexual nematode.</title>
        <authorList>
            <person name="Fradin H."/>
            <person name="Zegar C."/>
            <person name="Gutwein M."/>
            <person name="Lucas J."/>
            <person name="Kovtun M."/>
            <person name="Corcoran D."/>
            <person name="Baugh L.R."/>
            <person name="Kiontke K."/>
            <person name="Gunsalus K."/>
            <person name="Fitch D.H."/>
            <person name="Piano F."/>
        </authorList>
    </citation>
    <scope>NUCLEOTIDE SEQUENCE [LARGE SCALE GENOMIC DNA]</scope>
    <source>
        <strain evidence="1">PF1309</strain>
    </source>
</reference>
<sequence>MSFVSNGHLHPVQLDLAADRAGVCVEASRFQLEIMLIFTLAEELSVPFLASISVWPIVLPICASIRS</sequence>
<comment type="caution">
    <text evidence="1">The sequence shown here is derived from an EMBL/GenBank/DDBJ whole genome shotgun (WGS) entry which is preliminary data.</text>
</comment>
<accession>A0A2A2LCZ5</accession>
<name>A0A2A2LCZ5_9BILA</name>
<gene>
    <name evidence="1" type="ORF">WR25_14459</name>
</gene>
<dbReference type="EMBL" id="LIAE01006897">
    <property type="protein sequence ID" value="PAV84030.1"/>
    <property type="molecule type" value="Genomic_DNA"/>
</dbReference>
<evidence type="ECO:0000313" key="1">
    <source>
        <dbReference type="EMBL" id="PAV84030.1"/>
    </source>
</evidence>
<keyword evidence="2" id="KW-1185">Reference proteome</keyword>
<protein>
    <submittedName>
        <fullName evidence="1">Uncharacterized protein</fullName>
    </submittedName>
</protein>
<evidence type="ECO:0000313" key="2">
    <source>
        <dbReference type="Proteomes" id="UP000218231"/>
    </source>
</evidence>